<dbReference type="Proteomes" id="UP000192761">
    <property type="component" value="Unassembled WGS sequence"/>
</dbReference>
<dbReference type="Gene3D" id="3.40.50.620">
    <property type="entry name" value="HUPs"/>
    <property type="match status" value="1"/>
</dbReference>
<dbReference type="PRINTS" id="PR01438">
    <property type="entry name" value="UNVRSLSTRESS"/>
</dbReference>
<dbReference type="PANTHER" id="PTHR46268:SF6">
    <property type="entry name" value="UNIVERSAL STRESS PROTEIN UP12"/>
    <property type="match status" value="1"/>
</dbReference>
<name>A0A1W1Y1G0_9NEIS</name>
<dbReference type="InterPro" id="IPR006015">
    <property type="entry name" value="Universal_stress_UspA"/>
</dbReference>
<sequence length="159" mass="16775">MYDKIMVPIDDSRVAERALSEALALAVPLKASIRLIHVIDATRIRTASGSAAAAEAALNAQCRQGERLLLQLGKVASAAGVSFDSKLLEAEDVATEEAILAEARDWAARLIVMGTHGRSGFQRLVMGSVAENTARLSPVPVLLVRMAEEAVLQDSAVAG</sequence>
<dbReference type="EMBL" id="FWXD01000061">
    <property type="protein sequence ID" value="SMC29993.1"/>
    <property type="molecule type" value="Genomic_DNA"/>
</dbReference>
<dbReference type="STRING" id="1121001.SAMN02745857_04337"/>
<gene>
    <name evidence="3" type="ORF">SAMN02745857_04337</name>
</gene>
<proteinExistence type="inferred from homology"/>
<dbReference type="Pfam" id="PF00582">
    <property type="entry name" value="Usp"/>
    <property type="match status" value="1"/>
</dbReference>
<evidence type="ECO:0000313" key="3">
    <source>
        <dbReference type="EMBL" id="SMC29993.1"/>
    </source>
</evidence>
<reference evidence="3 4" key="1">
    <citation type="submission" date="2017-04" db="EMBL/GenBank/DDBJ databases">
        <authorList>
            <person name="Afonso C.L."/>
            <person name="Miller P.J."/>
            <person name="Scott M.A."/>
            <person name="Spackman E."/>
            <person name="Goraichik I."/>
            <person name="Dimitrov K.M."/>
            <person name="Suarez D.L."/>
            <person name="Swayne D.E."/>
        </authorList>
    </citation>
    <scope>NUCLEOTIDE SEQUENCE [LARGE SCALE GENOMIC DNA]</scope>
    <source>
        <strain evidence="3 4">DSM 23236</strain>
    </source>
</reference>
<dbReference type="CDD" id="cd00293">
    <property type="entry name" value="USP-like"/>
    <property type="match status" value="1"/>
</dbReference>
<comment type="similarity">
    <text evidence="1">Belongs to the universal stress protein A family.</text>
</comment>
<protein>
    <submittedName>
        <fullName evidence="3">Nucleotide-binding universal stress protein, UspA family</fullName>
    </submittedName>
</protein>
<evidence type="ECO:0000313" key="4">
    <source>
        <dbReference type="Proteomes" id="UP000192761"/>
    </source>
</evidence>
<evidence type="ECO:0000259" key="2">
    <source>
        <dbReference type="Pfam" id="PF00582"/>
    </source>
</evidence>
<evidence type="ECO:0000256" key="1">
    <source>
        <dbReference type="ARBA" id="ARBA00008791"/>
    </source>
</evidence>
<dbReference type="AlphaFoldDB" id="A0A1W1Y1G0"/>
<dbReference type="RefSeq" id="WP_176217060.1">
    <property type="nucleotide sequence ID" value="NZ_FWXD01000061.1"/>
</dbReference>
<dbReference type="InterPro" id="IPR014729">
    <property type="entry name" value="Rossmann-like_a/b/a_fold"/>
</dbReference>
<keyword evidence="4" id="KW-1185">Reference proteome</keyword>
<feature type="domain" description="UspA" evidence="2">
    <location>
        <begin position="1"/>
        <end position="145"/>
    </location>
</feature>
<dbReference type="InterPro" id="IPR006016">
    <property type="entry name" value="UspA"/>
</dbReference>
<organism evidence="3 4">
    <name type="scientific">Andreprevotia lacus DSM 23236</name>
    <dbReference type="NCBI Taxonomy" id="1121001"/>
    <lineage>
        <taxon>Bacteria</taxon>
        <taxon>Pseudomonadati</taxon>
        <taxon>Pseudomonadota</taxon>
        <taxon>Betaproteobacteria</taxon>
        <taxon>Neisseriales</taxon>
        <taxon>Chitinibacteraceae</taxon>
        <taxon>Andreprevotia</taxon>
    </lineage>
</organism>
<accession>A0A1W1Y1G0</accession>
<dbReference type="SUPFAM" id="SSF52402">
    <property type="entry name" value="Adenine nucleotide alpha hydrolases-like"/>
    <property type="match status" value="1"/>
</dbReference>
<dbReference type="PANTHER" id="PTHR46268">
    <property type="entry name" value="STRESS RESPONSE PROTEIN NHAX"/>
    <property type="match status" value="1"/>
</dbReference>